<feature type="domain" description="TonB-dependent receptor plug" evidence="12">
    <location>
        <begin position="67"/>
        <end position="173"/>
    </location>
</feature>
<evidence type="ECO:0000256" key="9">
    <source>
        <dbReference type="RuleBase" id="RU003357"/>
    </source>
</evidence>
<evidence type="ECO:0000256" key="8">
    <source>
        <dbReference type="PROSITE-ProRule" id="PRU01360"/>
    </source>
</evidence>
<name>A0AB39KVH0_9CAUL</name>
<evidence type="ECO:0000256" key="10">
    <source>
        <dbReference type="SAM" id="SignalP"/>
    </source>
</evidence>
<keyword evidence="3 8" id="KW-1134">Transmembrane beta strand</keyword>
<dbReference type="AlphaFoldDB" id="A0AB39KVH0"/>
<dbReference type="InterPro" id="IPR039426">
    <property type="entry name" value="TonB-dep_rcpt-like"/>
</dbReference>
<dbReference type="SUPFAM" id="SSF56935">
    <property type="entry name" value="Porins"/>
    <property type="match status" value="1"/>
</dbReference>
<keyword evidence="13" id="KW-0675">Receptor</keyword>
<evidence type="ECO:0000313" key="13">
    <source>
        <dbReference type="EMBL" id="XDO97221.1"/>
    </source>
</evidence>
<dbReference type="Pfam" id="PF00593">
    <property type="entry name" value="TonB_dep_Rec_b-barrel"/>
    <property type="match status" value="1"/>
</dbReference>
<evidence type="ECO:0000256" key="5">
    <source>
        <dbReference type="ARBA" id="ARBA00023077"/>
    </source>
</evidence>
<dbReference type="EMBL" id="CP158375">
    <property type="protein sequence ID" value="XDO97221.1"/>
    <property type="molecule type" value="Genomic_DNA"/>
</dbReference>
<keyword evidence="5 9" id="KW-0798">TonB box</keyword>
<keyword evidence="10" id="KW-0732">Signal</keyword>
<evidence type="ECO:0000256" key="4">
    <source>
        <dbReference type="ARBA" id="ARBA00022692"/>
    </source>
</evidence>
<evidence type="ECO:0000259" key="11">
    <source>
        <dbReference type="Pfam" id="PF00593"/>
    </source>
</evidence>
<accession>A0AB39KVH0</accession>
<proteinExistence type="inferred from homology"/>
<dbReference type="Gene3D" id="2.170.130.10">
    <property type="entry name" value="TonB-dependent receptor, plug domain"/>
    <property type="match status" value="1"/>
</dbReference>
<dbReference type="GO" id="GO:0009279">
    <property type="term" value="C:cell outer membrane"/>
    <property type="evidence" value="ECO:0007669"/>
    <property type="project" value="UniProtKB-SubCell"/>
</dbReference>
<dbReference type="PANTHER" id="PTHR40980:SF3">
    <property type="entry name" value="TONB-DEPENDENT RECEPTOR-LIKE BETA-BARREL DOMAIN-CONTAINING PROTEIN"/>
    <property type="match status" value="1"/>
</dbReference>
<dbReference type="RefSeq" id="WP_369060296.1">
    <property type="nucleotide sequence ID" value="NZ_CP158375.1"/>
</dbReference>
<comment type="similarity">
    <text evidence="8 9">Belongs to the TonB-dependent receptor family.</text>
</comment>
<dbReference type="PROSITE" id="PS52016">
    <property type="entry name" value="TONB_DEPENDENT_REC_3"/>
    <property type="match status" value="1"/>
</dbReference>
<evidence type="ECO:0000259" key="12">
    <source>
        <dbReference type="Pfam" id="PF07715"/>
    </source>
</evidence>
<dbReference type="InterPro" id="IPR010104">
    <property type="entry name" value="TonB_rcpt_bac"/>
</dbReference>
<dbReference type="NCBIfam" id="TIGR01782">
    <property type="entry name" value="TonB-Xanth-Caul"/>
    <property type="match status" value="1"/>
</dbReference>
<keyword evidence="7 8" id="KW-0998">Cell outer membrane</keyword>
<reference evidence="13" key="1">
    <citation type="submission" date="2024-06" db="EMBL/GenBank/DDBJ databases">
        <title>Caulobacter inopinatus, sp. nov.</title>
        <authorList>
            <person name="Donachie S.P."/>
        </authorList>
    </citation>
    <scope>NUCLEOTIDE SEQUENCE</scope>
    <source>
        <strain evidence="13">73W</strain>
    </source>
</reference>
<protein>
    <submittedName>
        <fullName evidence="13">TonB-dependent receptor</fullName>
    </submittedName>
</protein>
<dbReference type="InterPro" id="IPR036942">
    <property type="entry name" value="Beta-barrel_TonB_sf"/>
</dbReference>
<gene>
    <name evidence="13" type="ORF">ABOZ73_02040</name>
</gene>
<evidence type="ECO:0000256" key="1">
    <source>
        <dbReference type="ARBA" id="ARBA00004571"/>
    </source>
</evidence>
<dbReference type="CDD" id="cd01347">
    <property type="entry name" value="ligand_gated_channel"/>
    <property type="match status" value="1"/>
</dbReference>
<feature type="chain" id="PRO_5044254346" evidence="10">
    <location>
        <begin position="28"/>
        <end position="907"/>
    </location>
</feature>
<dbReference type="PANTHER" id="PTHR40980">
    <property type="entry name" value="PLUG DOMAIN-CONTAINING PROTEIN"/>
    <property type="match status" value="1"/>
</dbReference>
<feature type="domain" description="TonB-dependent receptor-like beta-barrel" evidence="11">
    <location>
        <begin position="426"/>
        <end position="874"/>
    </location>
</feature>
<evidence type="ECO:0000256" key="6">
    <source>
        <dbReference type="ARBA" id="ARBA00023136"/>
    </source>
</evidence>
<evidence type="ECO:0000256" key="7">
    <source>
        <dbReference type="ARBA" id="ARBA00023237"/>
    </source>
</evidence>
<dbReference type="InterPro" id="IPR037066">
    <property type="entry name" value="Plug_dom_sf"/>
</dbReference>
<dbReference type="Gene3D" id="2.40.170.20">
    <property type="entry name" value="TonB-dependent receptor, beta-barrel domain"/>
    <property type="match status" value="1"/>
</dbReference>
<evidence type="ECO:0000256" key="3">
    <source>
        <dbReference type="ARBA" id="ARBA00022452"/>
    </source>
</evidence>
<keyword evidence="4 8" id="KW-0812">Transmembrane</keyword>
<evidence type="ECO:0000256" key="2">
    <source>
        <dbReference type="ARBA" id="ARBA00022448"/>
    </source>
</evidence>
<dbReference type="InterPro" id="IPR012910">
    <property type="entry name" value="Plug_dom"/>
</dbReference>
<feature type="signal peptide" evidence="10">
    <location>
        <begin position="1"/>
        <end position="27"/>
    </location>
</feature>
<dbReference type="Pfam" id="PF07715">
    <property type="entry name" value="Plug"/>
    <property type="match status" value="1"/>
</dbReference>
<comment type="subcellular location">
    <subcellularLocation>
        <location evidence="1 8">Cell outer membrane</location>
        <topology evidence="1 8">Multi-pass membrane protein</topology>
    </subcellularLocation>
</comment>
<keyword evidence="2 8" id="KW-0813">Transport</keyword>
<keyword evidence="6 8" id="KW-0472">Membrane</keyword>
<sequence>MRRSTHNRILCAASVSVLALMAAPAFAQSDAGAPVATAQTGDDGVTEVEDIIVTGFRSSLQQALNIKREEAGAVDTILAEDIADFPDLNLAESIQRLPGVTIDREGGQGRTISVRGLGADFTRTRINGLEAQAAYGSNRSRGFDFSMFASELFNSITVRKTQSSEIEEGSLGATVDLQTARPLDYNRSGLTSALSVQGSYNDLSEKTVPRLAGLLSWANEDRTFGALISVAYSERSPISESFNTTRWQSGDPSAAYGAGNNFANCIPCTTAAQRSDVLRAYYPRIPRYTFGTFDEDRLGVTSSIQWRPTERTEVAVDFLWSRFNQEAESPNIEAISFSRAAGGVRETIVRDYAIDASKNILSYGVFDMVDIRSENGFTRDESNFYQGSLNVKHEFSDRLRGRLKVGANKSEARTPFNVAYMFDANNQNGFTYDFRGDDRLPMINYGFDVSKGDRFTLTEWRRSTGGANFENQVAAGALEYDLTPAVTFKAGGEYRTYGFDTFGMQQAVSVLSGADRIVGVGNVGKVVSIDGGLDIPNGSNLSFIVPDIQKLNGVVGQFNAPLVPTYNGIREVEETDKGLFAQADFNTTFADMTVRGNVGVRYARTDIDSSGFLDTNYVTVKNKYDDILPSFNLAIEPRDDLVVRLGAAKVMSRPALGDLTPGGSLSTPTRRVSYGNPMLNPFRATNFDLSVEWYFQSEGLLAAAVFYKDIDSFITTVTEMVPWRSLGLPDSLLVGTPASPDEDFEVTRKVNGAGGSLHGIELQYQQPFTFLPGIGKDFGFIGNFTYVDSEVDYGAYGKNRLTGQSKYAFNTTLYYEKGPMQARVSGAYRSQYLLAYPGGNNNSEEGVRSTFNLDASASYQITDNLTASIEALNLTDAYNDRYVDETNRVSNYRHFGREVMLGMRWKY</sequence>
<organism evidence="13">
    <name type="scientific">Caulobacter sp. 73W</name>
    <dbReference type="NCBI Taxonomy" id="3161137"/>
    <lineage>
        <taxon>Bacteria</taxon>
        <taxon>Pseudomonadati</taxon>
        <taxon>Pseudomonadota</taxon>
        <taxon>Alphaproteobacteria</taxon>
        <taxon>Caulobacterales</taxon>
        <taxon>Caulobacteraceae</taxon>
        <taxon>Caulobacter</taxon>
    </lineage>
</organism>
<dbReference type="InterPro" id="IPR000531">
    <property type="entry name" value="Beta-barrel_TonB"/>
</dbReference>